<dbReference type="GO" id="GO:0080120">
    <property type="term" value="P:CAAX-box protein maturation"/>
    <property type="evidence" value="ECO:0007669"/>
    <property type="project" value="UniProtKB-ARBA"/>
</dbReference>
<comment type="caution">
    <text evidence="3">The sequence shown here is derived from an EMBL/GenBank/DDBJ whole genome shotgun (WGS) entry which is preliminary data.</text>
</comment>
<dbReference type="Pfam" id="PF02517">
    <property type="entry name" value="Rce1-like"/>
    <property type="match status" value="1"/>
</dbReference>
<feature type="transmembrane region" description="Helical" evidence="1">
    <location>
        <begin position="12"/>
        <end position="33"/>
    </location>
</feature>
<keyword evidence="1" id="KW-0472">Membrane</keyword>
<gene>
    <name evidence="3" type="ORF">SCABRO_03187</name>
</gene>
<dbReference type="EMBL" id="JRYO01000220">
    <property type="protein sequence ID" value="KHE91071.1"/>
    <property type="molecule type" value="Genomic_DNA"/>
</dbReference>
<evidence type="ECO:0000313" key="4">
    <source>
        <dbReference type="Proteomes" id="UP000030652"/>
    </source>
</evidence>
<dbReference type="GO" id="GO:0004175">
    <property type="term" value="F:endopeptidase activity"/>
    <property type="evidence" value="ECO:0007669"/>
    <property type="project" value="UniProtKB-ARBA"/>
</dbReference>
<feature type="domain" description="CAAX prenyl protease 2/Lysostaphin resistance protein A-like" evidence="2">
    <location>
        <begin position="97"/>
        <end position="175"/>
    </location>
</feature>
<proteinExistence type="predicted"/>
<feature type="transmembrane region" description="Helical" evidence="1">
    <location>
        <begin position="166"/>
        <end position="185"/>
    </location>
</feature>
<protein>
    <recommendedName>
        <fullName evidence="2">CAAX prenyl protease 2/Lysostaphin resistance protein A-like domain-containing protein</fullName>
    </recommendedName>
</protein>
<dbReference type="InterPro" id="IPR003675">
    <property type="entry name" value="Rce1/LyrA-like_dom"/>
</dbReference>
<sequence length="189" mass="21113">MFNFTVYPRYKLLILTCLVEGIVLMVALIAAKFYGIKLVPLTQNVFRDIVIGTFGALLPLALFMLLLSEKAEGIPSLGSLRSIIINDIRAIFSETKLPDLCLISVFAGLAEELLFRGVIQVKLGIVGASIIFGLLHFITPAYFVIATIMGLYLGILFQYYDSLLIPIQLHFIYDLGALIYLRYFISVRP</sequence>
<dbReference type="Proteomes" id="UP000030652">
    <property type="component" value="Unassembled WGS sequence"/>
</dbReference>
<evidence type="ECO:0000256" key="1">
    <source>
        <dbReference type="SAM" id="Phobius"/>
    </source>
</evidence>
<evidence type="ECO:0000313" key="3">
    <source>
        <dbReference type="EMBL" id="KHE91071.1"/>
    </source>
</evidence>
<evidence type="ECO:0000259" key="2">
    <source>
        <dbReference type="Pfam" id="PF02517"/>
    </source>
</evidence>
<feature type="transmembrane region" description="Helical" evidence="1">
    <location>
        <begin position="45"/>
        <end position="67"/>
    </location>
</feature>
<accession>A0A0B0EG79</accession>
<organism evidence="3 4">
    <name type="scientific">Candidatus Scalindua brodae</name>
    <dbReference type="NCBI Taxonomy" id="237368"/>
    <lineage>
        <taxon>Bacteria</taxon>
        <taxon>Pseudomonadati</taxon>
        <taxon>Planctomycetota</taxon>
        <taxon>Candidatus Brocadiia</taxon>
        <taxon>Candidatus Brocadiales</taxon>
        <taxon>Candidatus Scalinduaceae</taxon>
        <taxon>Candidatus Scalindua</taxon>
    </lineage>
</organism>
<reference evidence="3 4" key="1">
    <citation type="submission" date="2014-10" db="EMBL/GenBank/DDBJ databases">
        <title>Draft genome of anammox bacterium scalindua brodae, obtained using differential coverage binning of sequence data from two enrichment reactors.</title>
        <authorList>
            <person name="Speth D.R."/>
            <person name="Russ L."/>
            <person name="Kartal B."/>
            <person name="Op den Camp H.J."/>
            <person name="Dutilh B.E."/>
            <person name="Jetten M.S."/>
        </authorList>
    </citation>
    <scope>NUCLEOTIDE SEQUENCE [LARGE SCALE GENOMIC DNA]</scope>
    <source>
        <strain evidence="3">RU1</strain>
    </source>
</reference>
<name>A0A0B0EG79_9BACT</name>
<dbReference type="eggNOG" id="COG1266">
    <property type="taxonomic scope" value="Bacteria"/>
</dbReference>
<keyword evidence="1" id="KW-1133">Transmembrane helix</keyword>
<keyword evidence="1" id="KW-0812">Transmembrane</keyword>
<dbReference type="AlphaFoldDB" id="A0A0B0EG79"/>